<dbReference type="EMBL" id="JAUYZG010000024">
    <property type="protein sequence ID" value="KAK2869801.1"/>
    <property type="molecule type" value="Genomic_DNA"/>
</dbReference>
<accession>A0AA88P3R5</accession>
<reference evidence="2" key="1">
    <citation type="submission" date="2023-08" db="EMBL/GenBank/DDBJ databases">
        <title>Chromosome-level Genome Assembly of mud carp (Cirrhinus molitorella).</title>
        <authorList>
            <person name="Liu H."/>
        </authorList>
    </citation>
    <scope>NUCLEOTIDE SEQUENCE</scope>
    <source>
        <strain evidence="2">Prfri</strain>
        <tissue evidence="2">Muscle</tissue>
    </source>
</reference>
<feature type="region of interest" description="Disordered" evidence="1">
    <location>
        <begin position="22"/>
        <end position="47"/>
    </location>
</feature>
<keyword evidence="3" id="KW-1185">Reference proteome</keyword>
<gene>
    <name evidence="2" type="ORF">Q8A67_024193</name>
</gene>
<proteinExistence type="predicted"/>
<comment type="caution">
    <text evidence="2">The sequence shown here is derived from an EMBL/GenBank/DDBJ whole genome shotgun (WGS) entry which is preliminary data.</text>
</comment>
<evidence type="ECO:0000256" key="1">
    <source>
        <dbReference type="SAM" id="MobiDB-lite"/>
    </source>
</evidence>
<evidence type="ECO:0000313" key="3">
    <source>
        <dbReference type="Proteomes" id="UP001187343"/>
    </source>
</evidence>
<dbReference type="Proteomes" id="UP001187343">
    <property type="component" value="Unassembled WGS sequence"/>
</dbReference>
<protein>
    <submittedName>
        <fullName evidence="2">Uncharacterized protein</fullName>
    </submittedName>
</protein>
<dbReference type="AlphaFoldDB" id="A0AA88P3R5"/>
<organism evidence="2 3">
    <name type="scientific">Cirrhinus molitorella</name>
    <name type="common">mud carp</name>
    <dbReference type="NCBI Taxonomy" id="172907"/>
    <lineage>
        <taxon>Eukaryota</taxon>
        <taxon>Metazoa</taxon>
        <taxon>Chordata</taxon>
        <taxon>Craniata</taxon>
        <taxon>Vertebrata</taxon>
        <taxon>Euteleostomi</taxon>
        <taxon>Actinopterygii</taxon>
        <taxon>Neopterygii</taxon>
        <taxon>Teleostei</taxon>
        <taxon>Ostariophysi</taxon>
        <taxon>Cypriniformes</taxon>
        <taxon>Cyprinidae</taxon>
        <taxon>Labeoninae</taxon>
        <taxon>Labeonini</taxon>
        <taxon>Cirrhinus</taxon>
    </lineage>
</organism>
<evidence type="ECO:0000313" key="2">
    <source>
        <dbReference type="EMBL" id="KAK2869801.1"/>
    </source>
</evidence>
<name>A0AA88P3R5_9TELE</name>
<sequence>MSPRVSQGVSILSSDFAFTTPTQKKTVHGANGSPRGKGQAPFGGNVVSPAVARDNGLFTLVKPKTDVSGIPGLLTLRSNGPAGAVGAPLPNSS</sequence>